<reference evidence="6" key="1">
    <citation type="journal article" date="2019" name="Int. J. Syst. Evol. Microbiol.">
        <title>The Global Catalogue of Microorganisms (GCM) 10K type strain sequencing project: providing services to taxonomists for standard genome sequencing and annotation.</title>
        <authorList>
            <consortium name="The Broad Institute Genomics Platform"/>
            <consortium name="The Broad Institute Genome Sequencing Center for Infectious Disease"/>
            <person name="Wu L."/>
            <person name="Ma J."/>
        </authorList>
    </citation>
    <scope>NUCLEOTIDE SEQUENCE [LARGE SCALE GENOMIC DNA]</scope>
    <source>
        <strain evidence="6">KCTC 42875</strain>
    </source>
</reference>
<feature type="signal peptide" evidence="4">
    <location>
        <begin position="1"/>
        <end position="23"/>
    </location>
</feature>
<name>A0ABV7RNB9_9GAMM</name>
<evidence type="ECO:0000313" key="6">
    <source>
        <dbReference type="Proteomes" id="UP001595740"/>
    </source>
</evidence>
<keyword evidence="2" id="KW-1015">Disulfide bond</keyword>
<evidence type="ECO:0000256" key="1">
    <source>
        <dbReference type="ARBA" id="ARBA00022729"/>
    </source>
</evidence>
<dbReference type="RefSeq" id="WP_386758882.1">
    <property type="nucleotide sequence ID" value="NZ_JBHRXK010000003.1"/>
</dbReference>
<gene>
    <name evidence="5" type="ORF">ACFOLC_08885</name>
</gene>
<feature type="chain" id="PRO_5045495185" evidence="4">
    <location>
        <begin position="24"/>
        <end position="666"/>
    </location>
</feature>
<dbReference type="CDD" id="cd06461">
    <property type="entry name" value="M2_ACE"/>
    <property type="match status" value="1"/>
</dbReference>
<keyword evidence="1 4" id="KW-0732">Signal</keyword>
<organism evidence="5 6">
    <name type="scientific">Lysobacter cavernae</name>
    <dbReference type="NCBI Taxonomy" id="1685901"/>
    <lineage>
        <taxon>Bacteria</taxon>
        <taxon>Pseudomonadati</taxon>
        <taxon>Pseudomonadota</taxon>
        <taxon>Gammaproteobacteria</taxon>
        <taxon>Lysobacterales</taxon>
        <taxon>Lysobacteraceae</taxon>
        <taxon>Lysobacter</taxon>
    </lineage>
</organism>
<evidence type="ECO:0000256" key="3">
    <source>
        <dbReference type="ARBA" id="ARBA00023180"/>
    </source>
</evidence>
<sequence length="666" mass="74495">MSHRHLLLSLAVAASLLSLSACKKEPSPTSPAGVTPVAAPEGETADQFIARVNDEYRKMFPEMTAAQWLSSTYINDDSQLLSAKANERYLAQLNSWIDQAKKFEGQKMSPQTARAIQLLKLGTSMPPPKDPAKLEELTRIATKMEGMYGAGSYCTGEGEAKSCRQLGELEDVLRSSRDYDVQLDAWQGWHTIAQPMRKDYTRFVELVNEGAHDMGFADTGEMWRSGYDMTPAEIAAETDRLWGQVKPLYEQLHCYARTRLESKYGADKGHVTGNMLPAHLMGNMWQQDWGNLWDMLAPYQNAGSLDITGALESQYRASYDAQLAKHAGQRSPADLAQIEQDAKLANAKLMTERAQDFYTSLGMQKLPESYWSKTQFIKPRDRDVVCHASAWDMNMAGDVRTKMCIKPNEEDFTTIYHELGHIYYDLAYNKQPPLFQQGAHDGFHEAIGDTIVLAMTPKYLQSIGLVGEQQQSNEALINAQMRMALAKVSFLPFGLMIDRWRWGVFDGSIKPGDYNKAWWELKAKYQGIAPVAARGEDHFDAGAKYHVPGNTPYTRYFLSHVLQFQFYKALCDTAGHKGPLYECSYYGNKAAGAKFQAMLDKGASQPWQQTMKELTGGEKMDASAVLEYFAPLQTWLKQQNEGKTCGWQASVATAATPAKATPPKQG</sequence>
<dbReference type="Pfam" id="PF01401">
    <property type="entry name" value="Peptidase_M2"/>
    <property type="match status" value="1"/>
</dbReference>
<evidence type="ECO:0000256" key="4">
    <source>
        <dbReference type="SAM" id="SignalP"/>
    </source>
</evidence>
<dbReference type="Proteomes" id="UP001595740">
    <property type="component" value="Unassembled WGS sequence"/>
</dbReference>
<dbReference type="Gene3D" id="1.10.1370.30">
    <property type="match status" value="2"/>
</dbReference>
<evidence type="ECO:0000256" key="2">
    <source>
        <dbReference type="ARBA" id="ARBA00023157"/>
    </source>
</evidence>
<evidence type="ECO:0000313" key="5">
    <source>
        <dbReference type="EMBL" id="MFC3551134.1"/>
    </source>
</evidence>
<dbReference type="EMBL" id="JBHRXK010000003">
    <property type="protein sequence ID" value="MFC3551134.1"/>
    <property type="molecule type" value="Genomic_DNA"/>
</dbReference>
<dbReference type="PROSITE" id="PS51257">
    <property type="entry name" value="PROKAR_LIPOPROTEIN"/>
    <property type="match status" value="1"/>
</dbReference>
<dbReference type="InterPro" id="IPR001548">
    <property type="entry name" value="Peptidase_M2"/>
</dbReference>
<keyword evidence="3" id="KW-0325">Glycoprotein</keyword>
<comment type="caution">
    <text evidence="5">The sequence shown here is derived from an EMBL/GenBank/DDBJ whole genome shotgun (WGS) entry which is preliminary data.</text>
</comment>
<dbReference type="SUPFAM" id="SSF55486">
    <property type="entry name" value="Metalloproteases ('zincins'), catalytic domain"/>
    <property type="match status" value="1"/>
</dbReference>
<dbReference type="PANTHER" id="PTHR10514:SF27">
    <property type="entry name" value="ANGIOTENSIN-CONVERTING ENZYME"/>
    <property type="match status" value="1"/>
</dbReference>
<accession>A0ABV7RNB9</accession>
<dbReference type="PANTHER" id="PTHR10514">
    <property type="entry name" value="ANGIOTENSIN-CONVERTING ENZYME"/>
    <property type="match status" value="1"/>
</dbReference>
<dbReference type="PROSITE" id="PS52011">
    <property type="entry name" value="PEPTIDASE_M2"/>
    <property type="match status" value="1"/>
</dbReference>
<keyword evidence="6" id="KW-1185">Reference proteome</keyword>
<proteinExistence type="predicted"/>
<protein>
    <submittedName>
        <fullName evidence="5">M2 family metallopeptidase</fullName>
    </submittedName>
</protein>